<keyword evidence="5" id="KW-1185">Reference proteome</keyword>
<name>A0ABW1S3J8_9LACO</name>
<dbReference type="InterPro" id="IPR039532">
    <property type="entry name" value="TetR_C_Firmicutes"/>
</dbReference>
<comment type="caution">
    <text evidence="4">The sequence shown here is derived from an EMBL/GenBank/DDBJ whole genome shotgun (WGS) entry which is preliminary data.</text>
</comment>
<dbReference type="InterPro" id="IPR009057">
    <property type="entry name" value="Homeodomain-like_sf"/>
</dbReference>
<dbReference type="Gene3D" id="1.10.357.10">
    <property type="entry name" value="Tetracycline Repressor, domain 2"/>
    <property type="match status" value="1"/>
</dbReference>
<dbReference type="InterPro" id="IPR001647">
    <property type="entry name" value="HTH_TetR"/>
</dbReference>
<organism evidence="4 5">
    <name type="scientific">Lactiplantibacillus daowaiensis</name>
    <dbReference type="NCBI Taxonomy" id="2559918"/>
    <lineage>
        <taxon>Bacteria</taxon>
        <taxon>Bacillati</taxon>
        <taxon>Bacillota</taxon>
        <taxon>Bacilli</taxon>
        <taxon>Lactobacillales</taxon>
        <taxon>Lactobacillaceae</taxon>
        <taxon>Lactiplantibacillus</taxon>
    </lineage>
</organism>
<sequence>MSHEIDPRVDKTRRRLRQALITLLQAQKVENISVQQLTATAAVTRGTFYLHYKDKPDFIDQALDDLVTELFEKAIVTVSIDEVITNPSDPLRRVQVFSLSNALSYIDQHAEAFRTLLLEQRQLAISRRMNQQLTKWMQQFYHDFEDQFADLEVPVSIQIAYYVSATLGLITDWLANDMIYTPRYLTKCIKKMHHLMTVGNITFTDFFVQ</sequence>
<feature type="domain" description="HTH tetR-type" evidence="3">
    <location>
        <begin position="10"/>
        <end position="70"/>
    </location>
</feature>
<accession>A0ABW1S3J8</accession>
<proteinExistence type="predicted"/>
<dbReference type="EMBL" id="JBHSSC010000043">
    <property type="protein sequence ID" value="MFC6181970.1"/>
    <property type="molecule type" value="Genomic_DNA"/>
</dbReference>
<feature type="DNA-binding region" description="H-T-H motif" evidence="2">
    <location>
        <begin position="33"/>
        <end position="52"/>
    </location>
</feature>
<dbReference type="Proteomes" id="UP001596282">
    <property type="component" value="Unassembled WGS sequence"/>
</dbReference>
<dbReference type="SUPFAM" id="SSF46689">
    <property type="entry name" value="Homeodomain-like"/>
    <property type="match status" value="1"/>
</dbReference>
<dbReference type="RefSeq" id="WP_379832368.1">
    <property type="nucleotide sequence ID" value="NZ_JBHSSC010000043.1"/>
</dbReference>
<dbReference type="PROSITE" id="PS50977">
    <property type="entry name" value="HTH_TETR_2"/>
    <property type="match status" value="1"/>
</dbReference>
<protein>
    <submittedName>
        <fullName evidence="4">TetR/AcrR family transcriptional regulator</fullName>
    </submittedName>
</protein>
<evidence type="ECO:0000256" key="2">
    <source>
        <dbReference type="PROSITE-ProRule" id="PRU00335"/>
    </source>
</evidence>
<evidence type="ECO:0000313" key="5">
    <source>
        <dbReference type="Proteomes" id="UP001596282"/>
    </source>
</evidence>
<evidence type="ECO:0000313" key="4">
    <source>
        <dbReference type="EMBL" id="MFC6181970.1"/>
    </source>
</evidence>
<dbReference type="PANTHER" id="PTHR43479">
    <property type="entry name" value="ACREF/ENVCD OPERON REPRESSOR-RELATED"/>
    <property type="match status" value="1"/>
</dbReference>
<reference evidence="5" key="1">
    <citation type="journal article" date="2019" name="Int. J. Syst. Evol. Microbiol.">
        <title>The Global Catalogue of Microorganisms (GCM) 10K type strain sequencing project: providing services to taxonomists for standard genome sequencing and annotation.</title>
        <authorList>
            <consortium name="The Broad Institute Genomics Platform"/>
            <consortium name="The Broad Institute Genome Sequencing Center for Infectious Disease"/>
            <person name="Wu L."/>
            <person name="Ma J."/>
        </authorList>
    </citation>
    <scope>NUCLEOTIDE SEQUENCE [LARGE SCALE GENOMIC DNA]</scope>
    <source>
        <strain evidence="5">CCM 8933</strain>
    </source>
</reference>
<gene>
    <name evidence="4" type="ORF">ACFP5Y_12110</name>
</gene>
<dbReference type="PANTHER" id="PTHR43479:SF7">
    <property type="entry name" value="TETR-FAMILY TRANSCRIPTIONAL REGULATOR"/>
    <property type="match status" value="1"/>
</dbReference>
<dbReference type="InterPro" id="IPR050624">
    <property type="entry name" value="HTH-type_Tx_Regulator"/>
</dbReference>
<evidence type="ECO:0000259" key="3">
    <source>
        <dbReference type="PROSITE" id="PS50977"/>
    </source>
</evidence>
<evidence type="ECO:0000256" key="1">
    <source>
        <dbReference type="ARBA" id="ARBA00023125"/>
    </source>
</evidence>
<dbReference type="Pfam" id="PF14278">
    <property type="entry name" value="TetR_C_8"/>
    <property type="match status" value="1"/>
</dbReference>
<keyword evidence="1 2" id="KW-0238">DNA-binding</keyword>